<dbReference type="GO" id="GO:0016757">
    <property type="term" value="F:glycosyltransferase activity"/>
    <property type="evidence" value="ECO:0007669"/>
    <property type="project" value="InterPro"/>
</dbReference>
<name>A0A089Z8Y5_METFO</name>
<dbReference type="Pfam" id="PF00534">
    <property type="entry name" value="Glycos_transf_1"/>
    <property type="match status" value="1"/>
</dbReference>
<dbReference type="GeneID" id="24791615"/>
<keyword evidence="1 3" id="KW-0808">Transferase</keyword>
<feature type="domain" description="Glycosyl transferase family 1" evidence="2">
    <location>
        <begin position="176"/>
        <end position="311"/>
    </location>
</feature>
<organism evidence="3 4">
    <name type="scientific">Methanobacterium formicicum</name>
    <dbReference type="NCBI Taxonomy" id="2162"/>
    <lineage>
        <taxon>Archaea</taxon>
        <taxon>Methanobacteriati</taxon>
        <taxon>Methanobacteriota</taxon>
        <taxon>Methanomada group</taxon>
        <taxon>Methanobacteria</taxon>
        <taxon>Methanobacteriales</taxon>
        <taxon>Methanobacteriaceae</taxon>
        <taxon>Methanobacterium</taxon>
    </lineage>
</organism>
<protein>
    <submittedName>
        <fullName evidence="3">Glycosyl transferase GT4 family</fullName>
    </submittedName>
</protein>
<dbReference type="RefSeq" id="WP_081944538.1">
    <property type="nucleotide sequence ID" value="NZ_CP006933.1"/>
</dbReference>
<sequence length="331" mass="37909">MVIKILFVRPFKSSFIQKDLELLQKHYEVKVVDFEEFNLNHLTKIPKIIIETVLGIIWADVSFSWFCDYHSYLAVKLSKFLKKKSVVIIGGYDVLQMPEIGYGALLNPKFHRILNYVLKNADEILSFSQDGAENAHKYFSGSKIEVIYLGLEQINYKKLNKENLVITTAYVKESNLKRKGLETFVRTAEYLPNTNFVLIGPHIDDSIEYLKSIAHSNVKFTGFISDEELFDYYKKAKVYVQVSAHEGFGLAMAEAMSCECIPVVTDRGAIKEVVGPTGLYVEYENPKETANAIKKALKSDKGKTAKMRIENLFKIKNREELLIKHLTDLKK</sequence>
<proteinExistence type="predicted"/>
<dbReference type="SUPFAM" id="SSF53756">
    <property type="entry name" value="UDP-Glycosyltransferase/glycogen phosphorylase"/>
    <property type="match status" value="1"/>
</dbReference>
<evidence type="ECO:0000259" key="2">
    <source>
        <dbReference type="Pfam" id="PF00534"/>
    </source>
</evidence>
<dbReference type="Proteomes" id="UP000029661">
    <property type="component" value="Chromosome"/>
</dbReference>
<reference evidence="3 4" key="1">
    <citation type="submission" date="2013-12" db="EMBL/GenBank/DDBJ databases">
        <title>The complete genome sequence of Methanobacterium sp. BRM9.</title>
        <authorList>
            <consortium name="Pastoral Greenhouse Gas Research Consortium"/>
            <person name="Kelly W.J."/>
            <person name="Leahy S.C."/>
            <person name="Perry R."/>
            <person name="Li D."/>
            <person name="Altermann E."/>
            <person name="Lambie S.C."/>
            <person name="Attwood G.T."/>
        </authorList>
    </citation>
    <scope>NUCLEOTIDE SEQUENCE [LARGE SCALE GENOMIC DNA]</scope>
    <source>
        <strain evidence="3 4">BRM9</strain>
    </source>
</reference>
<accession>A0A089Z8Y5</accession>
<dbReference type="PANTHER" id="PTHR46401">
    <property type="entry name" value="GLYCOSYLTRANSFERASE WBBK-RELATED"/>
    <property type="match status" value="1"/>
</dbReference>
<evidence type="ECO:0000313" key="4">
    <source>
        <dbReference type="Proteomes" id="UP000029661"/>
    </source>
</evidence>
<evidence type="ECO:0000256" key="1">
    <source>
        <dbReference type="ARBA" id="ARBA00022679"/>
    </source>
</evidence>
<dbReference type="OrthoDB" id="132546at2157"/>
<gene>
    <name evidence="3" type="ORF">BRM9_0461</name>
</gene>
<dbReference type="Gene3D" id="3.40.50.2000">
    <property type="entry name" value="Glycogen Phosphorylase B"/>
    <property type="match status" value="2"/>
</dbReference>
<dbReference type="KEGG" id="mfc:BRM9_0461"/>
<dbReference type="AlphaFoldDB" id="A0A089Z8Y5"/>
<dbReference type="STRING" id="2162.BRM9_0461"/>
<dbReference type="EMBL" id="CP006933">
    <property type="protein sequence ID" value="AIS31286.1"/>
    <property type="molecule type" value="Genomic_DNA"/>
</dbReference>
<dbReference type="PANTHER" id="PTHR46401:SF2">
    <property type="entry name" value="GLYCOSYLTRANSFERASE WBBK-RELATED"/>
    <property type="match status" value="1"/>
</dbReference>
<dbReference type="InterPro" id="IPR001296">
    <property type="entry name" value="Glyco_trans_1"/>
</dbReference>
<evidence type="ECO:0000313" key="3">
    <source>
        <dbReference type="EMBL" id="AIS31286.1"/>
    </source>
</evidence>